<reference evidence="2 3" key="1">
    <citation type="submission" date="2024-02" db="EMBL/GenBank/DDBJ databases">
        <title>High-quality chromosome-scale genome assembly of Pensacola bahiagrass (Paspalum notatum Flugge var. saurae).</title>
        <authorList>
            <person name="Vega J.M."/>
            <person name="Podio M."/>
            <person name="Orjuela J."/>
            <person name="Siena L.A."/>
            <person name="Pessino S.C."/>
            <person name="Combes M.C."/>
            <person name="Mariac C."/>
            <person name="Albertini E."/>
            <person name="Pupilli F."/>
            <person name="Ortiz J.P.A."/>
            <person name="Leblanc O."/>
        </authorList>
    </citation>
    <scope>NUCLEOTIDE SEQUENCE [LARGE SCALE GENOMIC DNA]</scope>
    <source>
        <strain evidence="2">R1</strain>
        <tissue evidence="2">Leaf</tissue>
    </source>
</reference>
<evidence type="ECO:0000313" key="2">
    <source>
        <dbReference type="EMBL" id="WVZ95170.1"/>
    </source>
</evidence>
<gene>
    <name evidence="2" type="ORF">U9M48_040967</name>
</gene>
<dbReference type="AlphaFoldDB" id="A0AAQ3XEB9"/>
<sequence length="233" mass="25550">MLPEAAKKLCNLNILSLSSINISAEVAYLMERLPNCAERKLKALYLQNTRISPMESGPGLVPTWSAPCNPSGLWLGKKRKKNGTTGNRIDHSFAAAFWSVCSAFRWDLHLPPPRLLPLSAAAPLQPVPKLPEQLALTCPRCRQARIPTSPSPLLLLWRSPPPRIGYPRTPPLPQHTGPTSPWLPPSSAAMPRLPPFPIVATPLLCSLPTEHPALLPPDWSSASLPPIHEQQQQ</sequence>
<evidence type="ECO:0000256" key="1">
    <source>
        <dbReference type="SAM" id="MobiDB-lite"/>
    </source>
</evidence>
<protein>
    <submittedName>
        <fullName evidence="2">Uncharacterized protein</fullName>
    </submittedName>
</protein>
<dbReference type="Proteomes" id="UP001341281">
    <property type="component" value="Chromosome 09"/>
</dbReference>
<accession>A0AAQ3XEB9</accession>
<proteinExistence type="predicted"/>
<name>A0AAQ3XEB9_PASNO</name>
<dbReference type="EMBL" id="CP144753">
    <property type="protein sequence ID" value="WVZ95170.1"/>
    <property type="molecule type" value="Genomic_DNA"/>
</dbReference>
<evidence type="ECO:0000313" key="3">
    <source>
        <dbReference type="Proteomes" id="UP001341281"/>
    </source>
</evidence>
<keyword evidence="3" id="KW-1185">Reference proteome</keyword>
<organism evidence="2 3">
    <name type="scientific">Paspalum notatum var. saurae</name>
    <dbReference type="NCBI Taxonomy" id="547442"/>
    <lineage>
        <taxon>Eukaryota</taxon>
        <taxon>Viridiplantae</taxon>
        <taxon>Streptophyta</taxon>
        <taxon>Embryophyta</taxon>
        <taxon>Tracheophyta</taxon>
        <taxon>Spermatophyta</taxon>
        <taxon>Magnoliopsida</taxon>
        <taxon>Liliopsida</taxon>
        <taxon>Poales</taxon>
        <taxon>Poaceae</taxon>
        <taxon>PACMAD clade</taxon>
        <taxon>Panicoideae</taxon>
        <taxon>Andropogonodae</taxon>
        <taxon>Paspaleae</taxon>
        <taxon>Paspalinae</taxon>
        <taxon>Paspalum</taxon>
    </lineage>
</organism>
<feature type="region of interest" description="Disordered" evidence="1">
    <location>
        <begin position="166"/>
        <end position="186"/>
    </location>
</feature>